<dbReference type="Gene3D" id="3.40.50.720">
    <property type="entry name" value="NAD(P)-binding Rossmann-like Domain"/>
    <property type="match status" value="1"/>
</dbReference>
<evidence type="ECO:0000256" key="2">
    <source>
        <dbReference type="ARBA" id="ARBA00023002"/>
    </source>
</evidence>
<evidence type="ECO:0000256" key="3">
    <source>
        <dbReference type="ARBA" id="ARBA00072358"/>
    </source>
</evidence>
<proteinExistence type="inferred from homology"/>
<dbReference type="STRING" id="30019.A0A0M4EZV6"/>
<dbReference type="Proteomes" id="UP000494163">
    <property type="component" value="Chromosome 3L"/>
</dbReference>
<dbReference type="InterPro" id="IPR020904">
    <property type="entry name" value="Sc_DH/Rdtase_CS"/>
</dbReference>
<evidence type="ECO:0000313" key="6">
    <source>
        <dbReference type="Proteomes" id="UP000494163"/>
    </source>
</evidence>
<dbReference type="AlphaFoldDB" id="A0A0M4EZV6"/>
<evidence type="ECO:0000256" key="1">
    <source>
        <dbReference type="ARBA" id="ARBA00006484"/>
    </source>
</evidence>
<dbReference type="GO" id="GO:0005737">
    <property type="term" value="C:cytoplasm"/>
    <property type="evidence" value="ECO:0007669"/>
    <property type="project" value="TreeGrafter"/>
</dbReference>
<dbReference type="FunFam" id="3.40.50.720:FF:000149">
    <property type="entry name" value="15-hydroxyprostaglandin dehydrogenase [NAD(+)]"/>
    <property type="match status" value="1"/>
</dbReference>
<dbReference type="OMA" id="TDVARCM"/>
<dbReference type="PRINTS" id="PR00080">
    <property type="entry name" value="SDRFAMILY"/>
</dbReference>
<dbReference type="OrthoDB" id="417891at2759"/>
<dbReference type="SMR" id="A0A0M4EZV6"/>
<accession>A0A0M4EZV6</accession>
<evidence type="ECO:0000256" key="4">
    <source>
        <dbReference type="RuleBase" id="RU000363"/>
    </source>
</evidence>
<dbReference type="EMBL" id="CP012525">
    <property type="protein sequence ID" value="ALC43970.1"/>
    <property type="molecule type" value="Genomic_DNA"/>
</dbReference>
<dbReference type="GO" id="GO:0016616">
    <property type="term" value="F:oxidoreductase activity, acting on the CH-OH group of donors, NAD or NADP as acceptor"/>
    <property type="evidence" value="ECO:0007669"/>
    <property type="project" value="TreeGrafter"/>
</dbReference>
<dbReference type="SUPFAM" id="SSF51735">
    <property type="entry name" value="NAD(P)-binding Rossmann-fold domains"/>
    <property type="match status" value="1"/>
</dbReference>
<dbReference type="PANTHER" id="PTHR44229:SF8">
    <property type="entry name" value="ALCOHOL DEHYDROGENASE-RELATED"/>
    <property type="match status" value="1"/>
</dbReference>
<dbReference type="PRINTS" id="PR01167">
    <property type="entry name" value="INSADHFAMILY"/>
</dbReference>
<dbReference type="InterPro" id="IPR002347">
    <property type="entry name" value="SDR_fam"/>
</dbReference>
<organism evidence="5 6">
    <name type="scientific">Drosophila busckii</name>
    <name type="common">Fruit fly</name>
    <dbReference type="NCBI Taxonomy" id="30019"/>
    <lineage>
        <taxon>Eukaryota</taxon>
        <taxon>Metazoa</taxon>
        <taxon>Ecdysozoa</taxon>
        <taxon>Arthropoda</taxon>
        <taxon>Hexapoda</taxon>
        <taxon>Insecta</taxon>
        <taxon>Pterygota</taxon>
        <taxon>Neoptera</taxon>
        <taxon>Endopterygota</taxon>
        <taxon>Diptera</taxon>
        <taxon>Brachycera</taxon>
        <taxon>Muscomorpha</taxon>
        <taxon>Ephydroidea</taxon>
        <taxon>Drosophilidae</taxon>
        <taxon>Drosophila</taxon>
    </lineage>
</organism>
<dbReference type="PANTHER" id="PTHR44229">
    <property type="entry name" value="15-HYDROXYPROSTAGLANDIN DEHYDROGENASE [NAD(+)]"/>
    <property type="match status" value="1"/>
</dbReference>
<sequence length="261" mass="28425">MAFRGKNAVVTGGAGGIGLQVSRQLLVAGVARLAIIDLQDNLEEFVKLRAAHPTQSVMIIKMDVANKKGIEATYEEVKKTFGSIDIVVNVAGIFNDKDVQRTLLVNLGGIMNSTLAALQYMTKDNGGNGGIICNMSSVVGLDPMFIIPVYGATKAGIINFTRCLGNDKFYQRSGIRFVTVCPGATMTDMFTNFTEKILFPETSDDTYKILDRLNKQSATDVARCILSVLEKEKNGAVYVIEGKRIVPLEIKQLWTGKEPAH</sequence>
<dbReference type="PROSITE" id="PS00061">
    <property type="entry name" value="ADH_SHORT"/>
    <property type="match status" value="1"/>
</dbReference>
<keyword evidence="6" id="KW-1185">Reference proteome</keyword>
<keyword evidence="2" id="KW-0560">Oxidoreductase</keyword>
<dbReference type="InterPro" id="IPR036291">
    <property type="entry name" value="NAD(P)-bd_dom_sf"/>
</dbReference>
<gene>
    <name evidence="5" type="ORF">Dbus_chr3Lg1136</name>
</gene>
<reference evidence="5 6" key="1">
    <citation type="submission" date="2015-08" db="EMBL/GenBank/DDBJ databases">
        <title>Ancestral chromatin configuration constrains chromatin evolution on differentiating sex chromosomes in Drosophila.</title>
        <authorList>
            <person name="Zhou Q."/>
            <person name="Bachtrog D."/>
        </authorList>
    </citation>
    <scope>NUCLEOTIDE SEQUENCE [LARGE SCALE GENOMIC DNA]</scope>
    <source>
        <tissue evidence="5">Whole larvae</tissue>
    </source>
</reference>
<comment type="similarity">
    <text evidence="1 4">Belongs to the short-chain dehydrogenases/reductases (SDR) family.</text>
</comment>
<dbReference type="Pfam" id="PF00106">
    <property type="entry name" value="adh_short"/>
    <property type="match status" value="1"/>
</dbReference>
<protein>
    <recommendedName>
        <fullName evidence="3">Fat body protein 2</fullName>
    </recommendedName>
</protein>
<evidence type="ECO:0000313" key="5">
    <source>
        <dbReference type="EMBL" id="ALC43970.1"/>
    </source>
</evidence>
<name>A0A0M4EZV6_DROBS</name>